<dbReference type="SUPFAM" id="SSF58104">
    <property type="entry name" value="Methyl-accepting chemotaxis protein (MCP) signaling domain"/>
    <property type="match status" value="2"/>
</dbReference>
<feature type="domain" description="Methyl-accepting transducer" evidence="5">
    <location>
        <begin position="383"/>
        <end position="647"/>
    </location>
</feature>
<dbReference type="PANTHER" id="PTHR32089">
    <property type="entry name" value="METHYL-ACCEPTING CHEMOTAXIS PROTEIN MCPB"/>
    <property type="match status" value="1"/>
</dbReference>
<dbReference type="PROSITE" id="PS50111">
    <property type="entry name" value="CHEMOTAXIS_TRANSDUC_2"/>
    <property type="match status" value="1"/>
</dbReference>
<accession>A0A1I0ZXY6</accession>
<dbReference type="Pfam" id="PF00015">
    <property type="entry name" value="MCPsignal"/>
    <property type="match status" value="1"/>
</dbReference>
<gene>
    <name evidence="6" type="ORF">SAMN05216249_11847</name>
</gene>
<proteinExistence type="predicted"/>
<dbReference type="InterPro" id="IPR004089">
    <property type="entry name" value="MCPsignal_dom"/>
</dbReference>
<dbReference type="GO" id="GO:0016020">
    <property type="term" value="C:membrane"/>
    <property type="evidence" value="ECO:0007669"/>
    <property type="project" value="InterPro"/>
</dbReference>
<feature type="transmembrane region" description="Helical" evidence="4">
    <location>
        <begin position="27"/>
        <end position="48"/>
    </location>
</feature>
<dbReference type="CDD" id="cd18773">
    <property type="entry name" value="PDC1_HK_sensor"/>
    <property type="match status" value="1"/>
</dbReference>
<dbReference type="GO" id="GO:0007165">
    <property type="term" value="P:signal transduction"/>
    <property type="evidence" value="ECO:0007669"/>
    <property type="project" value="UniProtKB-KW"/>
</dbReference>
<evidence type="ECO:0000256" key="4">
    <source>
        <dbReference type="SAM" id="Phobius"/>
    </source>
</evidence>
<dbReference type="Proteomes" id="UP000198838">
    <property type="component" value="Unassembled WGS sequence"/>
</dbReference>
<dbReference type="EMBL" id="FOJY01000018">
    <property type="protein sequence ID" value="SFB30202.1"/>
    <property type="molecule type" value="Genomic_DNA"/>
</dbReference>
<dbReference type="SMART" id="SM00283">
    <property type="entry name" value="MA"/>
    <property type="match status" value="1"/>
</dbReference>
<keyword evidence="7" id="KW-1185">Reference proteome</keyword>
<dbReference type="PANTHER" id="PTHR32089:SF112">
    <property type="entry name" value="LYSOZYME-LIKE PROTEIN-RELATED"/>
    <property type="match status" value="1"/>
</dbReference>
<dbReference type="OrthoDB" id="2010115at2"/>
<feature type="coiled-coil region" evidence="3">
    <location>
        <begin position="650"/>
        <end position="677"/>
    </location>
</feature>
<dbReference type="RefSeq" id="WP_092873880.1">
    <property type="nucleotide sequence ID" value="NZ_FOJY01000018.1"/>
</dbReference>
<protein>
    <submittedName>
        <fullName evidence="6">Methyl-accepting chemotaxis protein</fullName>
    </submittedName>
</protein>
<evidence type="ECO:0000259" key="5">
    <source>
        <dbReference type="PROSITE" id="PS50111"/>
    </source>
</evidence>
<name>A0A1I0ZXY6_9FIRM</name>
<organism evidence="6 7">
    <name type="scientific">Acetitomaculum ruminis DSM 5522</name>
    <dbReference type="NCBI Taxonomy" id="1120918"/>
    <lineage>
        <taxon>Bacteria</taxon>
        <taxon>Bacillati</taxon>
        <taxon>Bacillota</taxon>
        <taxon>Clostridia</taxon>
        <taxon>Lachnospirales</taxon>
        <taxon>Lachnospiraceae</taxon>
        <taxon>Acetitomaculum</taxon>
    </lineage>
</organism>
<evidence type="ECO:0000313" key="6">
    <source>
        <dbReference type="EMBL" id="SFB30202.1"/>
    </source>
</evidence>
<evidence type="ECO:0000256" key="3">
    <source>
        <dbReference type="SAM" id="Coils"/>
    </source>
</evidence>
<keyword evidence="4" id="KW-0812">Transmembrane</keyword>
<reference evidence="6 7" key="1">
    <citation type="submission" date="2016-10" db="EMBL/GenBank/DDBJ databases">
        <authorList>
            <person name="de Groot N.N."/>
        </authorList>
    </citation>
    <scope>NUCLEOTIDE SEQUENCE [LARGE SCALE GENOMIC DNA]</scope>
    <source>
        <strain evidence="6 7">DSM 5522</strain>
    </source>
</reference>
<evidence type="ECO:0000313" key="7">
    <source>
        <dbReference type="Proteomes" id="UP000198838"/>
    </source>
</evidence>
<dbReference type="Gene3D" id="1.10.287.950">
    <property type="entry name" value="Methyl-accepting chemotaxis protein"/>
    <property type="match status" value="1"/>
</dbReference>
<feature type="transmembrane region" description="Helical" evidence="4">
    <location>
        <begin position="299"/>
        <end position="322"/>
    </location>
</feature>
<evidence type="ECO:0000256" key="1">
    <source>
        <dbReference type="ARBA" id="ARBA00023224"/>
    </source>
</evidence>
<dbReference type="STRING" id="1120918.SAMN05216249_11847"/>
<sequence length="683" mass="75605">MAEKKVKKTKGQNKPKRKNFMELSKLILIRVVPGLTLVVFLIFVAIFINIKASYSDQIVQRMSSECGSVSNQIKVWSNECMAILNCVAEQYENGFLGDKTNYVKYMEALGENIITGSSGIYIVYEDGTTLSHDGIESYPEFPSEDWYKFGLSNDKAAFDKCSYYTSDGMTEYSVTCARNIKDKSGNPIGIAASDLQFSSIRDTIVEESEKLNASFILIDNKSGMVIASSDEEYSGLTVEDAQDEFLLDLLKNFDVDHVNQTIKTSKGNYVITVQGINGTEWYLMIYEKYDTAYDALNKILLMLVCAAVLIFIIITVSISLTVRNAMKGLKKATGDIIDISKGNLSVKFAETKKGLENEVTDINTNLQSYITKMSTIISEVNNTSENLNKHALDFEDLANGINESTETQRSSLNNLSEEMNSINESIINLSADSENLSKIAEETALSSSEARNYMETVRSESEETQDNLNKVTQRMHIAQNSLDELVSHVSNVEKSAEEISTITSVIKDIASQTNLLSLNASIEAARAGEAGKGFAVVADEIKQLAYTSNENAGMIEKLVSDISELMTKTGEATKKSVDDITDGVSILEKIVGDYSDTVVQVKSTSEQINKMLNNAKEVDEISGRIVEATTTQANGTKTVLSNTLEIEENVEEARHRSEKLKEGAENLKNISDELQEQMKFFKF</sequence>
<keyword evidence="3" id="KW-0175">Coiled coil</keyword>
<dbReference type="AlphaFoldDB" id="A0A1I0ZXY6"/>
<keyword evidence="1 2" id="KW-0807">Transducer</keyword>
<dbReference type="Gene3D" id="3.30.450.20">
    <property type="entry name" value="PAS domain"/>
    <property type="match status" value="2"/>
</dbReference>
<evidence type="ECO:0000256" key="2">
    <source>
        <dbReference type="PROSITE-ProRule" id="PRU00284"/>
    </source>
</evidence>
<feature type="coiled-coil region" evidence="3">
    <location>
        <begin position="412"/>
        <end position="474"/>
    </location>
</feature>
<keyword evidence="4" id="KW-0472">Membrane</keyword>
<keyword evidence="4" id="KW-1133">Transmembrane helix</keyword>